<name>A0ABD1KGT2_9TELE</name>
<keyword evidence="6 7" id="KW-0472">Membrane</keyword>
<evidence type="ECO:0000256" key="5">
    <source>
        <dbReference type="ARBA" id="ARBA00022989"/>
    </source>
</evidence>
<keyword evidence="5 7" id="KW-1133">Transmembrane helix</keyword>
<dbReference type="PANTHER" id="PTHR31592">
    <property type="entry name" value="TRANSMEMBRANE PROTEIN 192"/>
    <property type="match status" value="1"/>
</dbReference>
<dbReference type="Pfam" id="PF14802">
    <property type="entry name" value="TMEM192"/>
    <property type="match status" value="1"/>
</dbReference>
<evidence type="ECO:0000256" key="3">
    <source>
        <dbReference type="ARBA" id="ARBA00014635"/>
    </source>
</evidence>
<gene>
    <name evidence="8" type="ORF">ACEWY4_007507</name>
</gene>
<comment type="caution">
    <text evidence="8">The sequence shown here is derived from an EMBL/GenBank/DDBJ whole genome shotgun (WGS) entry which is preliminary data.</text>
</comment>
<keyword evidence="4 7" id="KW-0812">Transmembrane</keyword>
<protein>
    <recommendedName>
        <fullName evidence="3">Transmembrane protein 192</fullName>
    </recommendedName>
</protein>
<evidence type="ECO:0000256" key="4">
    <source>
        <dbReference type="ARBA" id="ARBA00022692"/>
    </source>
</evidence>
<reference evidence="8 9" key="1">
    <citation type="submission" date="2024-09" db="EMBL/GenBank/DDBJ databases">
        <title>A chromosome-level genome assembly of Gray's grenadier anchovy, Coilia grayii.</title>
        <authorList>
            <person name="Fu Z."/>
        </authorList>
    </citation>
    <scope>NUCLEOTIDE SEQUENCE [LARGE SCALE GENOMIC DNA]</scope>
    <source>
        <strain evidence="8">G4</strain>
        <tissue evidence="8">Muscle</tissue>
    </source>
</reference>
<feature type="transmembrane region" description="Helical" evidence="7">
    <location>
        <begin position="152"/>
        <end position="175"/>
    </location>
</feature>
<accession>A0ABD1KGT2</accession>
<sequence length="252" mass="28638">MEDDLPTEGPLISQDAFGSAMKREFLKLPTAWTSGLQLFFHVAFVCLSVVVFVLCELLEERRAECTSLLRGVDSTTVVVLTKVALWVVSYMHQLYMEYHHTTAKRRGYLHFYQQTRVIIPLPLLMQTFGNLFVLLLLVLMAVLEGVKKQLSVYLLLGVLSLELLLSVIFLLSYIVKVVRFNTEKLGPDINQEDTFHTYLSSGGHAHTETGFRDGSGLEEVVEKQADLIEHLKQHNTVLSKRMLTLIAQQIRD</sequence>
<evidence type="ECO:0000256" key="2">
    <source>
        <dbReference type="ARBA" id="ARBA00006314"/>
    </source>
</evidence>
<evidence type="ECO:0000256" key="7">
    <source>
        <dbReference type="SAM" id="Phobius"/>
    </source>
</evidence>
<keyword evidence="9" id="KW-1185">Reference proteome</keyword>
<dbReference type="Proteomes" id="UP001591681">
    <property type="component" value="Unassembled WGS sequence"/>
</dbReference>
<feature type="transmembrane region" description="Helical" evidence="7">
    <location>
        <begin position="117"/>
        <end position="140"/>
    </location>
</feature>
<organism evidence="8 9">
    <name type="scientific">Coilia grayii</name>
    <name type="common">Gray's grenadier anchovy</name>
    <dbReference type="NCBI Taxonomy" id="363190"/>
    <lineage>
        <taxon>Eukaryota</taxon>
        <taxon>Metazoa</taxon>
        <taxon>Chordata</taxon>
        <taxon>Craniata</taxon>
        <taxon>Vertebrata</taxon>
        <taxon>Euteleostomi</taxon>
        <taxon>Actinopterygii</taxon>
        <taxon>Neopterygii</taxon>
        <taxon>Teleostei</taxon>
        <taxon>Clupei</taxon>
        <taxon>Clupeiformes</taxon>
        <taxon>Clupeoidei</taxon>
        <taxon>Engraulidae</taxon>
        <taxon>Coilinae</taxon>
        <taxon>Coilia</taxon>
    </lineage>
</organism>
<comment type="similarity">
    <text evidence="2">Belongs to the TMEM192 family.</text>
</comment>
<dbReference type="GO" id="GO:0016020">
    <property type="term" value="C:membrane"/>
    <property type="evidence" value="ECO:0007669"/>
    <property type="project" value="UniProtKB-SubCell"/>
</dbReference>
<evidence type="ECO:0000256" key="6">
    <source>
        <dbReference type="ARBA" id="ARBA00023136"/>
    </source>
</evidence>
<dbReference type="AlphaFoldDB" id="A0ABD1KGT2"/>
<proteinExistence type="inferred from homology"/>
<comment type="subcellular location">
    <subcellularLocation>
        <location evidence="1">Membrane</location>
        <topology evidence="1">Multi-pass membrane protein</topology>
    </subcellularLocation>
</comment>
<dbReference type="EMBL" id="JBHFQA010000006">
    <property type="protein sequence ID" value="KAL2098300.1"/>
    <property type="molecule type" value="Genomic_DNA"/>
</dbReference>
<dbReference type="InterPro" id="IPR029399">
    <property type="entry name" value="TMEM192"/>
</dbReference>
<feature type="transmembrane region" description="Helical" evidence="7">
    <location>
        <begin position="74"/>
        <end position="96"/>
    </location>
</feature>
<evidence type="ECO:0000256" key="1">
    <source>
        <dbReference type="ARBA" id="ARBA00004141"/>
    </source>
</evidence>
<feature type="transmembrane region" description="Helical" evidence="7">
    <location>
        <begin position="31"/>
        <end position="54"/>
    </location>
</feature>
<evidence type="ECO:0000313" key="9">
    <source>
        <dbReference type="Proteomes" id="UP001591681"/>
    </source>
</evidence>
<evidence type="ECO:0000313" key="8">
    <source>
        <dbReference type="EMBL" id="KAL2098300.1"/>
    </source>
</evidence>
<dbReference type="PANTHER" id="PTHR31592:SF1">
    <property type="entry name" value="TRANSMEMBRANE PROTEIN 192"/>
    <property type="match status" value="1"/>
</dbReference>